<keyword evidence="4" id="KW-0811">Translocation</keyword>
<evidence type="ECO:0000256" key="3">
    <source>
        <dbReference type="ARBA" id="ARBA00023242"/>
    </source>
</evidence>
<reference evidence="5" key="1">
    <citation type="submission" date="2022-07" db="EMBL/GenBank/DDBJ databases">
        <title>Phylogenomic reconstructions and comparative analyses of Kickxellomycotina fungi.</title>
        <authorList>
            <person name="Reynolds N.K."/>
            <person name="Stajich J.E."/>
            <person name="Barry K."/>
            <person name="Grigoriev I.V."/>
            <person name="Crous P."/>
            <person name="Smith M.E."/>
        </authorList>
    </citation>
    <scope>NUCLEOTIDE SEQUENCE</scope>
    <source>
        <strain evidence="5">RSA 1196</strain>
    </source>
</reference>
<keyword evidence="4" id="KW-0653">Protein transport</keyword>
<proteinExistence type="inferred from homology"/>
<evidence type="ECO:0000313" key="6">
    <source>
        <dbReference type="Proteomes" id="UP001150925"/>
    </source>
</evidence>
<dbReference type="InterPro" id="IPR007231">
    <property type="entry name" value="Nucleoporin_int_Nup93/Nic96"/>
</dbReference>
<accession>A0A9W8DZZ6</accession>
<dbReference type="GO" id="GO:0016973">
    <property type="term" value="P:poly(A)+ mRNA export from nucleus"/>
    <property type="evidence" value="ECO:0007669"/>
    <property type="project" value="TreeGrafter"/>
</dbReference>
<gene>
    <name evidence="5" type="primary">NIC96_3</name>
    <name evidence="5" type="ORF">IWQ62_006548</name>
</gene>
<organism evidence="5 6">
    <name type="scientific">Dispira parvispora</name>
    <dbReference type="NCBI Taxonomy" id="1520584"/>
    <lineage>
        <taxon>Eukaryota</taxon>
        <taxon>Fungi</taxon>
        <taxon>Fungi incertae sedis</taxon>
        <taxon>Zoopagomycota</taxon>
        <taxon>Kickxellomycotina</taxon>
        <taxon>Dimargaritomycetes</taxon>
        <taxon>Dimargaritales</taxon>
        <taxon>Dimargaritaceae</taxon>
        <taxon>Dispira</taxon>
    </lineage>
</organism>
<dbReference type="OrthoDB" id="203824at2759"/>
<keyword evidence="6" id="KW-1185">Reference proteome</keyword>
<dbReference type="AlphaFoldDB" id="A0A9W8DZZ6"/>
<dbReference type="PANTHER" id="PTHR11225">
    <property type="entry name" value="NUCLEAR PORE COMPLEX PROTEIN NUP93 NUCLEOPORIN NUP93 DEAD EYE PROTEIN"/>
    <property type="match status" value="1"/>
</dbReference>
<name>A0A9W8DZZ6_9FUNG</name>
<keyword evidence="3 4" id="KW-0539">Nucleus</keyword>
<dbReference type="GO" id="GO:0017056">
    <property type="term" value="F:structural constituent of nuclear pore"/>
    <property type="evidence" value="ECO:0007669"/>
    <property type="project" value="InterPro"/>
</dbReference>
<dbReference type="EMBL" id="JANBPY010003703">
    <property type="protein sequence ID" value="KAJ1950567.1"/>
    <property type="molecule type" value="Genomic_DNA"/>
</dbReference>
<evidence type="ECO:0000313" key="5">
    <source>
        <dbReference type="EMBL" id="KAJ1950567.1"/>
    </source>
</evidence>
<comment type="caution">
    <text evidence="5">The sequence shown here is derived from an EMBL/GenBank/DDBJ whole genome shotgun (WGS) entry which is preliminary data.</text>
</comment>
<keyword evidence="4" id="KW-0472">Membrane</keyword>
<keyword evidence="4" id="KW-0906">Nuclear pore complex</keyword>
<evidence type="ECO:0000256" key="2">
    <source>
        <dbReference type="ARBA" id="ARBA00010186"/>
    </source>
</evidence>
<dbReference type="Pfam" id="PF04097">
    <property type="entry name" value="Nic96"/>
    <property type="match status" value="1"/>
</dbReference>
<evidence type="ECO:0000256" key="4">
    <source>
        <dbReference type="RuleBase" id="RU364035"/>
    </source>
</evidence>
<dbReference type="GO" id="GO:0006606">
    <property type="term" value="P:protein import into nucleus"/>
    <property type="evidence" value="ECO:0007669"/>
    <property type="project" value="TreeGrafter"/>
</dbReference>
<keyword evidence="4" id="KW-0509">mRNA transport</keyword>
<protein>
    <recommendedName>
        <fullName evidence="4">Nuclear pore protein</fullName>
    </recommendedName>
</protein>
<dbReference type="GO" id="GO:0005643">
    <property type="term" value="C:nuclear pore"/>
    <property type="evidence" value="ECO:0007669"/>
    <property type="project" value="UniProtKB-SubCell"/>
</dbReference>
<dbReference type="PANTHER" id="PTHR11225:SF4">
    <property type="entry name" value="NUCLEAR PORE COMPLEX PROTEIN NUP93"/>
    <property type="match status" value="1"/>
</dbReference>
<comment type="subcellular location">
    <subcellularLocation>
        <location evidence="1">Nucleus envelope</location>
    </subcellularLocation>
    <subcellularLocation>
        <location evidence="4">Nucleus</location>
        <location evidence="4">Nuclear pore complex</location>
    </subcellularLocation>
</comment>
<sequence>MMKIVGRCELARKSIPEVVQATEDYMWLQLVLIRESEQPSEESYDERYTLRDLQKLLLGFGPAHFNPRGNNAMLYFQVLLLSAQFEQAIGFLLQMGNYHVEAVHFALALAYYGLLHITPLNLQMGALDYLTTIPTTIHANETLAVAHLNFNRILGDYIHRFAPSDATDALQYVMLFGLRGLTSPDDTARTQHQMTLCHESILSLLLDTGDYATLLGDVQKDGAHTMGLLEQFADLIGGADEDQLLLRLTKQAAERCRQEGRLGDAILLYDKAKEYDTVISVLNHQLGEILANPSERRLVAQDSSRLPDAATNDSTLGLSLKALAHLTAPDFKRMAENILTHYLSLPDIHHGIEHRHKETCAQLTSLLDFMVAYEDGRLDMALMIIEKLDLIPLNGDVALITQQAERLRDMDEAISRNFPEVLLATMDTLCR</sequence>
<evidence type="ECO:0000256" key="1">
    <source>
        <dbReference type="ARBA" id="ARBA00004259"/>
    </source>
</evidence>
<keyword evidence="4" id="KW-0813">Transport</keyword>
<dbReference type="Proteomes" id="UP001150925">
    <property type="component" value="Unassembled WGS sequence"/>
</dbReference>
<feature type="non-terminal residue" evidence="5">
    <location>
        <position position="431"/>
    </location>
</feature>
<comment type="similarity">
    <text evidence="2 4">Belongs to the nucleoporin interacting component (NIC) family.</text>
</comment>